<accession>A0A381S734</accession>
<organism evidence="1">
    <name type="scientific">marine metagenome</name>
    <dbReference type="NCBI Taxonomy" id="408172"/>
    <lineage>
        <taxon>unclassified sequences</taxon>
        <taxon>metagenomes</taxon>
        <taxon>ecological metagenomes</taxon>
    </lineage>
</organism>
<dbReference type="AlphaFoldDB" id="A0A381S734"/>
<sequence length="44" mass="4919">VQVEILRRSIAMDKPGVPVTVSLRLTREEALQMLDGYLRHANAA</sequence>
<proteinExistence type="predicted"/>
<dbReference type="EMBL" id="UINC01002464">
    <property type="protein sequence ID" value="SUZ96953.1"/>
    <property type="molecule type" value="Genomic_DNA"/>
</dbReference>
<reference evidence="1" key="1">
    <citation type="submission" date="2018-05" db="EMBL/GenBank/DDBJ databases">
        <authorList>
            <person name="Lanie J.A."/>
            <person name="Ng W.-L."/>
            <person name="Kazmierczak K.M."/>
            <person name="Andrzejewski T.M."/>
            <person name="Davidsen T.M."/>
            <person name="Wayne K.J."/>
            <person name="Tettelin H."/>
            <person name="Glass J.I."/>
            <person name="Rusch D."/>
            <person name="Podicherti R."/>
            <person name="Tsui H.-C.T."/>
            <person name="Winkler M.E."/>
        </authorList>
    </citation>
    <scope>NUCLEOTIDE SEQUENCE</scope>
</reference>
<feature type="non-terminal residue" evidence="1">
    <location>
        <position position="1"/>
    </location>
</feature>
<evidence type="ECO:0000313" key="1">
    <source>
        <dbReference type="EMBL" id="SUZ96953.1"/>
    </source>
</evidence>
<protein>
    <submittedName>
        <fullName evidence="1">Uncharacterized protein</fullName>
    </submittedName>
</protein>
<gene>
    <name evidence="1" type="ORF">METZ01_LOCUS49807</name>
</gene>
<name>A0A381S734_9ZZZZ</name>